<accession>A0A851GAV4</accession>
<comment type="caution">
    <text evidence="1">The sequence shown here is derived from an EMBL/GenBank/DDBJ whole genome shotgun (WGS) entry which is preliminary data.</text>
</comment>
<evidence type="ECO:0000313" key="1">
    <source>
        <dbReference type="EMBL" id="NWK54319.1"/>
    </source>
</evidence>
<organism evidence="1 2">
    <name type="scientific">Oceaniferula marina</name>
    <dbReference type="NCBI Taxonomy" id="2748318"/>
    <lineage>
        <taxon>Bacteria</taxon>
        <taxon>Pseudomonadati</taxon>
        <taxon>Verrucomicrobiota</taxon>
        <taxon>Verrucomicrobiia</taxon>
        <taxon>Verrucomicrobiales</taxon>
        <taxon>Verrucomicrobiaceae</taxon>
        <taxon>Oceaniferula</taxon>
    </lineage>
</organism>
<reference evidence="1 2" key="1">
    <citation type="submission" date="2020-07" db="EMBL/GenBank/DDBJ databases">
        <title>Roseicoccus Jingziensis gen. nov., sp. nov., isolated from coastal seawater.</title>
        <authorList>
            <person name="Feng X."/>
        </authorList>
    </citation>
    <scope>NUCLEOTIDE SEQUENCE [LARGE SCALE GENOMIC DNA]</scope>
    <source>
        <strain evidence="1 2">N1E253</strain>
    </source>
</reference>
<name>A0A851GAV4_9BACT</name>
<gene>
    <name evidence="1" type="ORF">HW115_01755</name>
</gene>
<evidence type="ECO:0000313" key="2">
    <source>
        <dbReference type="Proteomes" id="UP000557872"/>
    </source>
</evidence>
<sequence length="90" mass="9963">MKLLAVLLGLLSVPVAFYGVSSLTQATEGVGIIGFAAVIGIVSRLCQAEANYESEKKQREVIQDEIEKSHVKTIQYYDSVYRNLVTNKKQ</sequence>
<dbReference type="AlphaFoldDB" id="A0A851GAV4"/>
<dbReference type="EMBL" id="JACBAZ010000001">
    <property type="protein sequence ID" value="NWK54319.1"/>
    <property type="molecule type" value="Genomic_DNA"/>
</dbReference>
<dbReference type="RefSeq" id="WP_178930855.1">
    <property type="nucleotide sequence ID" value="NZ_JACBAZ010000001.1"/>
</dbReference>
<protein>
    <submittedName>
        <fullName evidence="1">Uncharacterized protein</fullName>
    </submittedName>
</protein>
<dbReference type="Proteomes" id="UP000557872">
    <property type="component" value="Unassembled WGS sequence"/>
</dbReference>
<keyword evidence="2" id="KW-1185">Reference proteome</keyword>
<proteinExistence type="predicted"/>